<evidence type="ECO:0000313" key="10">
    <source>
        <dbReference type="Proteomes" id="UP000287233"/>
    </source>
</evidence>
<keyword evidence="3" id="KW-1003">Cell membrane</keyword>
<dbReference type="SUPFAM" id="SSF161098">
    <property type="entry name" value="MetI-like"/>
    <property type="match status" value="1"/>
</dbReference>
<feature type="transmembrane region" description="Helical" evidence="7">
    <location>
        <begin position="253"/>
        <end position="279"/>
    </location>
</feature>
<feature type="transmembrane region" description="Helical" evidence="7">
    <location>
        <begin position="142"/>
        <end position="170"/>
    </location>
</feature>
<keyword evidence="2 7" id="KW-0813">Transport</keyword>
<dbReference type="PANTHER" id="PTHR30465">
    <property type="entry name" value="INNER MEMBRANE ABC TRANSPORTER"/>
    <property type="match status" value="1"/>
</dbReference>
<dbReference type="GO" id="GO:0055085">
    <property type="term" value="P:transmembrane transport"/>
    <property type="evidence" value="ECO:0007669"/>
    <property type="project" value="InterPro"/>
</dbReference>
<dbReference type="AlphaFoldDB" id="A0A410FT89"/>
<dbReference type="InterPro" id="IPR045621">
    <property type="entry name" value="BPD_transp_1_N"/>
</dbReference>
<reference evidence="10" key="1">
    <citation type="submission" date="2018-12" db="EMBL/GenBank/DDBJ databases">
        <title>Complete genome sequence of an uncultured bacterium of the candidate phylum Bipolaricaulota.</title>
        <authorList>
            <person name="Kadnikov V.V."/>
            <person name="Mardanov A.V."/>
            <person name="Beletsky A.V."/>
            <person name="Frank Y.A."/>
            <person name="Karnachuk O.V."/>
            <person name="Ravin N.V."/>
        </authorList>
    </citation>
    <scope>NUCLEOTIDE SEQUENCE [LARGE SCALE GENOMIC DNA]</scope>
</reference>
<evidence type="ECO:0000256" key="3">
    <source>
        <dbReference type="ARBA" id="ARBA00022475"/>
    </source>
</evidence>
<dbReference type="Proteomes" id="UP000287233">
    <property type="component" value="Chromosome"/>
</dbReference>
<evidence type="ECO:0000256" key="2">
    <source>
        <dbReference type="ARBA" id="ARBA00022448"/>
    </source>
</evidence>
<comment type="subcellular location">
    <subcellularLocation>
        <location evidence="1 7">Cell membrane</location>
        <topology evidence="1 7">Multi-pass membrane protein</topology>
    </subcellularLocation>
</comment>
<sequence>MYKPLLAMISYVVRRLLWAIPVLLAIMVVTFFLARAIPGGPFDFRGEKQLPETIRKNLEKKYGLDRPLHEQLGRWIWDAIRFDFGPSYASRAQTVNDILARTFPISFQLGVLALLLALCIGIPMGTIAAMKQNSIIDYGATFVAILGVSMPTMVIGPLLMWVFALILGWLPAARWGTDYTQLYLGFFPNIFSSKFWLHAILPSVTLGLAYSASIARLTRASLLQVIREDYMRTASAKGLPQRRVIILHGLRNSLIPVATVLGPMFAGIVTGSMVVEQIFGIAGMGKYFVTSVTNRDYPLIMGAVLLYSVLLVAANLLVDISYAWLDPRIRYD</sequence>
<evidence type="ECO:0000256" key="1">
    <source>
        <dbReference type="ARBA" id="ARBA00004651"/>
    </source>
</evidence>
<dbReference type="InterPro" id="IPR035906">
    <property type="entry name" value="MetI-like_sf"/>
</dbReference>
<gene>
    <name evidence="9" type="ORF">BIP78_0362</name>
</gene>
<dbReference type="EMBL" id="CP034928">
    <property type="protein sequence ID" value="QAA76128.1"/>
    <property type="molecule type" value="Genomic_DNA"/>
</dbReference>
<evidence type="ECO:0000256" key="7">
    <source>
        <dbReference type="RuleBase" id="RU363032"/>
    </source>
</evidence>
<feature type="transmembrane region" description="Helical" evidence="7">
    <location>
        <begin position="299"/>
        <end position="325"/>
    </location>
</feature>
<keyword evidence="6 7" id="KW-0472">Membrane</keyword>
<evidence type="ECO:0000256" key="4">
    <source>
        <dbReference type="ARBA" id="ARBA00022692"/>
    </source>
</evidence>
<protein>
    <submittedName>
        <fullName evidence="9">Oligopeptide transport system permease protein OppB</fullName>
    </submittedName>
</protein>
<name>A0A410FT89_BIPS1</name>
<keyword evidence="4 7" id="KW-0812">Transmembrane</keyword>
<dbReference type="KEGG" id="bih:BIP78_0362"/>
<feature type="domain" description="ABC transmembrane type-1" evidence="8">
    <location>
        <begin position="103"/>
        <end position="318"/>
    </location>
</feature>
<organism evidence="9 10">
    <name type="scientific">Bipolaricaulis sibiricus</name>
    <dbReference type="NCBI Taxonomy" id="2501609"/>
    <lineage>
        <taxon>Bacteria</taxon>
        <taxon>Candidatus Bipolaricaulota</taxon>
        <taxon>Candidatus Bipolaricaulia</taxon>
        <taxon>Candidatus Bipolaricaulales</taxon>
        <taxon>Candidatus Bipolaricaulaceae</taxon>
        <taxon>Candidatus Bipolaricaulis</taxon>
    </lineage>
</organism>
<dbReference type="GO" id="GO:0005886">
    <property type="term" value="C:plasma membrane"/>
    <property type="evidence" value="ECO:0007669"/>
    <property type="project" value="UniProtKB-SubCell"/>
</dbReference>
<dbReference type="PROSITE" id="PS50928">
    <property type="entry name" value="ABC_TM1"/>
    <property type="match status" value="1"/>
</dbReference>
<dbReference type="Pfam" id="PF00528">
    <property type="entry name" value="BPD_transp_1"/>
    <property type="match status" value="1"/>
</dbReference>
<dbReference type="InterPro" id="IPR000515">
    <property type="entry name" value="MetI-like"/>
</dbReference>
<dbReference type="Pfam" id="PF19300">
    <property type="entry name" value="BPD_transp_1_N"/>
    <property type="match status" value="1"/>
</dbReference>
<evidence type="ECO:0000256" key="5">
    <source>
        <dbReference type="ARBA" id="ARBA00022989"/>
    </source>
</evidence>
<accession>A0A410FT89</accession>
<evidence type="ECO:0000256" key="6">
    <source>
        <dbReference type="ARBA" id="ARBA00023136"/>
    </source>
</evidence>
<comment type="similarity">
    <text evidence="7">Belongs to the binding-protein-dependent transport system permease family.</text>
</comment>
<keyword evidence="5 7" id="KW-1133">Transmembrane helix</keyword>
<dbReference type="CDD" id="cd06261">
    <property type="entry name" value="TM_PBP2"/>
    <property type="match status" value="1"/>
</dbReference>
<dbReference type="PANTHER" id="PTHR30465:SF74">
    <property type="entry name" value="OLIGOPEPTIDE TRANSPORT SYSTEM PERMEASE PROTEIN OPPB"/>
    <property type="match status" value="1"/>
</dbReference>
<feature type="transmembrane region" description="Helical" evidence="7">
    <location>
        <begin position="12"/>
        <end position="34"/>
    </location>
</feature>
<feature type="transmembrane region" description="Helical" evidence="7">
    <location>
        <begin position="105"/>
        <end position="130"/>
    </location>
</feature>
<proteinExistence type="inferred from homology"/>
<feature type="transmembrane region" description="Helical" evidence="7">
    <location>
        <begin position="195"/>
        <end position="217"/>
    </location>
</feature>
<evidence type="ECO:0000313" key="9">
    <source>
        <dbReference type="EMBL" id="QAA76128.1"/>
    </source>
</evidence>
<evidence type="ECO:0000259" key="8">
    <source>
        <dbReference type="PROSITE" id="PS50928"/>
    </source>
</evidence>
<dbReference type="Gene3D" id="1.10.3720.10">
    <property type="entry name" value="MetI-like"/>
    <property type="match status" value="1"/>
</dbReference>